<organism evidence="2 3">
    <name type="scientific">Chondrus crispus</name>
    <name type="common">Carrageen Irish moss</name>
    <name type="synonym">Polymorpha crispa</name>
    <dbReference type="NCBI Taxonomy" id="2769"/>
    <lineage>
        <taxon>Eukaryota</taxon>
        <taxon>Rhodophyta</taxon>
        <taxon>Florideophyceae</taxon>
        <taxon>Rhodymeniophycidae</taxon>
        <taxon>Gigartinales</taxon>
        <taxon>Gigartinaceae</taxon>
        <taxon>Chondrus</taxon>
    </lineage>
</organism>
<dbReference type="RefSeq" id="XP_005715660.1">
    <property type="nucleotide sequence ID" value="XM_005715603.1"/>
</dbReference>
<proteinExistence type="predicted"/>
<reference evidence="3" key="1">
    <citation type="journal article" date="2013" name="Proc. Natl. Acad. Sci. U.S.A.">
        <title>Genome structure and metabolic features in the red seaweed Chondrus crispus shed light on evolution of the Archaeplastida.</title>
        <authorList>
            <person name="Collen J."/>
            <person name="Porcel B."/>
            <person name="Carre W."/>
            <person name="Ball S.G."/>
            <person name="Chaparro C."/>
            <person name="Tonon T."/>
            <person name="Barbeyron T."/>
            <person name="Michel G."/>
            <person name="Noel B."/>
            <person name="Valentin K."/>
            <person name="Elias M."/>
            <person name="Artiguenave F."/>
            <person name="Arun A."/>
            <person name="Aury J.M."/>
            <person name="Barbosa-Neto J.F."/>
            <person name="Bothwell J.H."/>
            <person name="Bouget F.Y."/>
            <person name="Brillet L."/>
            <person name="Cabello-Hurtado F."/>
            <person name="Capella-Gutierrez S."/>
            <person name="Charrier B."/>
            <person name="Cladiere L."/>
            <person name="Cock J.M."/>
            <person name="Coelho S.M."/>
            <person name="Colleoni C."/>
            <person name="Czjzek M."/>
            <person name="Da Silva C."/>
            <person name="Delage L."/>
            <person name="Denoeud F."/>
            <person name="Deschamps P."/>
            <person name="Dittami S.M."/>
            <person name="Gabaldon T."/>
            <person name="Gachon C.M."/>
            <person name="Groisillier A."/>
            <person name="Herve C."/>
            <person name="Jabbari K."/>
            <person name="Katinka M."/>
            <person name="Kloareg B."/>
            <person name="Kowalczyk N."/>
            <person name="Labadie K."/>
            <person name="Leblanc C."/>
            <person name="Lopez P.J."/>
            <person name="McLachlan D.H."/>
            <person name="Meslet-Cladiere L."/>
            <person name="Moustafa A."/>
            <person name="Nehr Z."/>
            <person name="Nyvall Collen P."/>
            <person name="Panaud O."/>
            <person name="Partensky F."/>
            <person name="Poulain J."/>
            <person name="Rensing S.A."/>
            <person name="Rousvoal S."/>
            <person name="Samson G."/>
            <person name="Symeonidi A."/>
            <person name="Weissenbach J."/>
            <person name="Zambounis A."/>
            <person name="Wincker P."/>
            <person name="Boyen C."/>
        </authorList>
    </citation>
    <scope>NUCLEOTIDE SEQUENCE [LARGE SCALE GENOMIC DNA]</scope>
    <source>
        <strain evidence="3">cv. Stackhouse</strain>
    </source>
</reference>
<feature type="compositionally biased region" description="Acidic residues" evidence="1">
    <location>
        <begin position="126"/>
        <end position="135"/>
    </location>
</feature>
<feature type="region of interest" description="Disordered" evidence="1">
    <location>
        <begin position="114"/>
        <end position="142"/>
    </location>
</feature>
<dbReference type="AlphaFoldDB" id="R7QEF9"/>
<dbReference type="Proteomes" id="UP000012073">
    <property type="component" value="Unassembled WGS sequence"/>
</dbReference>
<accession>R7QEF9</accession>
<evidence type="ECO:0000313" key="2">
    <source>
        <dbReference type="EMBL" id="CDF35841.1"/>
    </source>
</evidence>
<dbReference type="GeneID" id="17323371"/>
<evidence type="ECO:0000256" key="1">
    <source>
        <dbReference type="SAM" id="MobiDB-lite"/>
    </source>
</evidence>
<dbReference type="KEGG" id="ccp:CHC_T00004289001"/>
<dbReference type="EMBL" id="HG001749">
    <property type="protein sequence ID" value="CDF35841.1"/>
    <property type="molecule type" value="Genomic_DNA"/>
</dbReference>
<sequence>MFSSEDVLTQAKESLQVLLRTTKPAPSEVSVAVESLERLKSRLGDARRARIALREETVRATEAASSITADTERIDRNIIDAKLQAGELLSERDRVARDLARARRKLARLDESVKEMQAARDRGEESSGDEMSEREEEVRRGRIAKSELERLKSAEKELAEVTGQLGQVRRRREDLKEKLRMAQDEW</sequence>
<dbReference type="Gramene" id="CDF35841">
    <property type="protein sequence ID" value="CDF35841"/>
    <property type="gene ID" value="CHC_T00004289001"/>
</dbReference>
<gene>
    <name evidence="2" type="ORF">CHC_T00004289001</name>
</gene>
<name>R7QEF9_CHOCR</name>
<keyword evidence="3" id="KW-1185">Reference proteome</keyword>
<feature type="compositionally biased region" description="Basic and acidic residues" evidence="1">
    <location>
        <begin position="114"/>
        <end position="125"/>
    </location>
</feature>
<protein>
    <submittedName>
        <fullName evidence="2">Uncharacterized protein</fullName>
    </submittedName>
</protein>
<evidence type="ECO:0000313" key="3">
    <source>
        <dbReference type="Proteomes" id="UP000012073"/>
    </source>
</evidence>